<dbReference type="PIRSF" id="PIRSF017082">
    <property type="entry name" value="YflP"/>
    <property type="match status" value="1"/>
</dbReference>
<name>A0A845MDF0_9PROT</name>
<comment type="caution">
    <text evidence="3">The sequence shown here is derived from an EMBL/GenBank/DDBJ whole genome shotgun (WGS) entry which is preliminary data.</text>
</comment>
<dbReference type="Gene3D" id="3.40.190.150">
    <property type="entry name" value="Bordetella uptake gene, domain 1"/>
    <property type="match status" value="1"/>
</dbReference>
<protein>
    <recommendedName>
        <fullName evidence="5">Tripartite tricarboxylate transporter substrate binding protein</fullName>
    </recommendedName>
</protein>
<dbReference type="AlphaFoldDB" id="A0A845MDF0"/>
<sequence>MKLKTLFAGVTASLLMIFTAQADWAPSGPITLQIGFDAGGETDTLGRVIAGEMEKQTGWDIVVENKPGGGGIAMFTGLAVAKPDGQTLGMGVNMPILVNLVLRGDKLPFKLDSFDYLATVARAQVAIVAKSDAPFDDLAGLVEYSKANGGALVAFDAKPQELLMKYVDAEAGAGFKLISTKSSAEALQNLLGGHVVASFAAGAHIPYIESGDVKMIASANATRHGYAAETPTVVEQGYEIYVDPYFFIAAPAGLPSDAKAALAAALHKAITSNVAKKAIVNSLKTDPSDLGPDGTQKMLVDGVGNVKKLFGK</sequence>
<dbReference type="OrthoDB" id="8443386at2"/>
<dbReference type="InterPro" id="IPR005064">
    <property type="entry name" value="BUG"/>
</dbReference>
<evidence type="ECO:0000256" key="2">
    <source>
        <dbReference type="SAM" id="SignalP"/>
    </source>
</evidence>
<dbReference type="InterPro" id="IPR042100">
    <property type="entry name" value="Bug_dom1"/>
</dbReference>
<dbReference type="Gene3D" id="3.40.190.10">
    <property type="entry name" value="Periplasmic binding protein-like II"/>
    <property type="match status" value="1"/>
</dbReference>
<comment type="similarity">
    <text evidence="1">Belongs to the UPF0065 (bug) family.</text>
</comment>
<dbReference type="Pfam" id="PF03401">
    <property type="entry name" value="TctC"/>
    <property type="match status" value="1"/>
</dbReference>
<evidence type="ECO:0000256" key="1">
    <source>
        <dbReference type="ARBA" id="ARBA00006987"/>
    </source>
</evidence>
<feature type="signal peptide" evidence="2">
    <location>
        <begin position="1"/>
        <end position="22"/>
    </location>
</feature>
<accession>A0A845MDF0</accession>
<proteinExistence type="inferred from homology"/>
<dbReference type="RefSeq" id="WP_161338159.1">
    <property type="nucleotide sequence ID" value="NZ_JBHSDG010000001.1"/>
</dbReference>
<reference evidence="3 4" key="1">
    <citation type="journal article" date="2014" name="Int. J. Syst. Evol. Microbiol.">
        <title>Sneathiella chungangensis sp. nov., isolated from a marine sand, and emended description of the genus Sneathiella.</title>
        <authorList>
            <person name="Siamphan C."/>
            <person name="Kim H."/>
            <person name="Lee J.S."/>
            <person name="Kim W."/>
        </authorList>
    </citation>
    <scope>NUCLEOTIDE SEQUENCE [LARGE SCALE GENOMIC DNA]</scope>
    <source>
        <strain evidence="3 4">KCTC 32476</strain>
    </source>
</reference>
<feature type="chain" id="PRO_5032829596" description="Tripartite tricarboxylate transporter substrate binding protein" evidence="2">
    <location>
        <begin position="23"/>
        <end position="312"/>
    </location>
</feature>
<gene>
    <name evidence="3" type="ORF">GQF03_05180</name>
</gene>
<dbReference type="CDD" id="cd07012">
    <property type="entry name" value="PBP2_Bug_TTT"/>
    <property type="match status" value="1"/>
</dbReference>
<keyword evidence="2" id="KW-0732">Signal</keyword>
<dbReference type="Proteomes" id="UP000445696">
    <property type="component" value="Unassembled WGS sequence"/>
</dbReference>
<evidence type="ECO:0000313" key="3">
    <source>
        <dbReference type="EMBL" id="MZR21715.1"/>
    </source>
</evidence>
<dbReference type="PANTHER" id="PTHR42928">
    <property type="entry name" value="TRICARBOXYLATE-BINDING PROTEIN"/>
    <property type="match status" value="1"/>
</dbReference>
<keyword evidence="4" id="KW-1185">Reference proteome</keyword>
<evidence type="ECO:0000313" key="4">
    <source>
        <dbReference type="Proteomes" id="UP000445696"/>
    </source>
</evidence>
<dbReference type="SUPFAM" id="SSF53850">
    <property type="entry name" value="Periplasmic binding protein-like II"/>
    <property type="match status" value="1"/>
</dbReference>
<dbReference type="EMBL" id="WTVA01000002">
    <property type="protein sequence ID" value="MZR21715.1"/>
    <property type="molecule type" value="Genomic_DNA"/>
</dbReference>
<dbReference type="PANTHER" id="PTHR42928:SF5">
    <property type="entry name" value="BLR1237 PROTEIN"/>
    <property type="match status" value="1"/>
</dbReference>
<organism evidence="3 4">
    <name type="scientific">Sneathiella chungangensis</name>
    <dbReference type="NCBI Taxonomy" id="1418234"/>
    <lineage>
        <taxon>Bacteria</taxon>
        <taxon>Pseudomonadati</taxon>
        <taxon>Pseudomonadota</taxon>
        <taxon>Alphaproteobacteria</taxon>
        <taxon>Sneathiellales</taxon>
        <taxon>Sneathiellaceae</taxon>
        <taxon>Sneathiella</taxon>
    </lineage>
</organism>
<evidence type="ECO:0008006" key="5">
    <source>
        <dbReference type="Google" id="ProtNLM"/>
    </source>
</evidence>